<dbReference type="PROSITE" id="PS00211">
    <property type="entry name" value="ABC_TRANSPORTER_1"/>
    <property type="match status" value="1"/>
</dbReference>
<organism evidence="14 15">
    <name type="scientific">Nocardia bovistercoris</name>
    <dbReference type="NCBI Taxonomy" id="2785916"/>
    <lineage>
        <taxon>Bacteria</taxon>
        <taxon>Bacillati</taxon>
        <taxon>Actinomycetota</taxon>
        <taxon>Actinomycetes</taxon>
        <taxon>Mycobacteriales</taxon>
        <taxon>Nocardiaceae</taxon>
        <taxon>Nocardia</taxon>
    </lineage>
</organism>
<feature type="transmembrane region" description="Helical" evidence="10">
    <location>
        <begin position="154"/>
        <end position="173"/>
    </location>
</feature>
<dbReference type="Gene3D" id="3.40.50.300">
    <property type="entry name" value="P-loop containing nucleotide triphosphate hydrolases"/>
    <property type="match status" value="1"/>
</dbReference>
<dbReference type="PANTHER" id="PTHR43394:SF1">
    <property type="entry name" value="ATP-BINDING CASSETTE SUB-FAMILY B MEMBER 10, MITOCHONDRIAL"/>
    <property type="match status" value="1"/>
</dbReference>
<evidence type="ECO:0000256" key="9">
    <source>
        <dbReference type="ARBA" id="ARBA00061644"/>
    </source>
</evidence>
<dbReference type="Proteomes" id="UP000655751">
    <property type="component" value="Unassembled WGS sequence"/>
</dbReference>
<name>A0A931N7Y0_9NOCA</name>
<proteinExistence type="inferred from homology"/>
<dbReference type="Pfam" id="PF00005">
    <property type="entry name" value="ABC_tran"/>
    <property type="match status" value="1"/>
</dbReference>
<keyword evidence="8 10" id="KW-0472">Membrane</keyword>
<dbReference type="GO" id="GO:0015421">
    <property type="term" value="F:ABC-type oligopeptide transporter activity"/>
    <property type="evidence" value="ECO:0007669"/>
    <property type="project" value="TreeGrafter"/>
</dbReference>
<dbReference type="GO" id="GO:0016887">
    <property type="term" value="F:ATP hydrolysis activity"/>
    <property type="evidence" value="ECO:0007669"/>
    <property type="project" value="InterPro"/>
</dbReference>
<dbReference type="InterPro" id="IPR039421">
    <property type="entry name" value="Type_1_exporter"/>
</dbReference>
<gene>
    <name evidence="13" type="ORF">IT779_11065</name>
    <name evidence="14" type="ORF">IT779_33465</name>
</gene>
<dbReference type="FunFam" id="3.40.50.300:FF:000299">
    <property type="entry name" value="ABC transporter ATP-binding protein/permease"/>
    <property type="match status" value="1"/>
</dbReference>
<feature type="transmembrane region" description="Helical" evidence="10">
    <location>
        <begin position="80"/>
        <end position="101"/>
    </location>
</feature>
<keyword evidence="2" id="KW-0813">Transport</keyword>
<keyword evidence="7 10" id="KW-1133">Transmembrane helix</keyword>
<comment type="similarity">
    <text evidence="9">Belongs to the ABC transporter superfamily. Lipid exporter (TC 3.A.1.106) family.</text>
</comment>
<evidence type="ECO:0000256" key="7">
    <source>
        <dbReference type="ARBA" id="ARBA00022989"/>
    </source>
</evidence>
<keyword evidence="5" id="KW-0547">Nucleotide-binding</keyword>
<dbReference type="PANTHER" id="PTHR43394">
    <property type="entry name" value="ATP-DEPENDENT PERMEASE MDL1, MITOCHONDRIAL"/>
    <property type="match status" value="1"/>
</dbReference>
<comment type="caution">
    <text evidence="14">The sequence shown here is derived from an EMBL/GenBank/DDBJ whole genome shotgun (WGS) entry which is preliminary data.</text>
</comment>
<dbReference type="PROSITE" id="PS50929">
    <property type="entry name" value="ABC_TM1F"/>
    <property type="match status" value="1"/>
</dbReference>
<dbReference type="Pfam" id="PF00664">
    <property type="entry name" value="ABC_membrane"/>
    <property type="match status" value="1"/>
</dbReference>
<feature type="domain" description="ABC transmembrane type-1" evidence="12">
    <location>
        <begin position="47"/>
        <end position="328"/>
    </location>
</feature>
<dbReference type="InterPro" id="IPR036640">
    <property type="entry name" value="ABC1_TM_sf"/>
</dbReference>
<dbReference type="SUPFAM" id="SSF52540">
    <property type="entry name" value="P-loop containing nucleoside triphosphate hydrolases"/>
    <property type="match status" value="1"/>
</dbReference>
<dbReference type="SMART" id="SM00382">
    <property type="entry name" value="AAA"/>
    <property type="match status" value="1"/>
</dbReference>
<dbReference type="InterPro" id="IPR027417">
    <property type="entry name" value="P-loop_NTPase"/>
</dbReference>
<dbReference type="RefSeq" id="WP_196149129.1">
    <property type="nucleotide sequence ID" value="NZ_JADMLG010000003.1"/>
</dbReference>
<evidence type="ECO:0000256" key="5">
    <source>
        <dbReference type="ARBA" id="ARBA00022741"/>
    </source>
</evidence>
<dbReference type="CDD" id="cd18550">
    <property type="entry name" value="ABC_6TM_exporter_like"/>
    <property type="match status" value="1"/>
</dbReference>
<dbReference type="AlphaFoldDB" id="A0A931N7Y0"/>
<protein>
    <submittedName>
        <fullName evidence="14">ABC transporter ATP-binding protein</fullName>
    </submittedName>
</protein>
<evidence type="ECO:0000256" key="1">
    <source>
        <dbReference type="ARBA" id="ARBA00004651"/>
    </source>
</evidence>
<dbReference type="EMBL" id="JADMLG010000022">
    <property type="protein sequence ID" value="MBH0781193.1"/>
    <property type="molecule type" value="Genomic_DNA"/>
</dbReference>
<evidence type="ECO:0000259" key="11">
    <source>
        <dbReference type="PROSITE" id="PS50893"/>
    </source>
</evidence>
<evidence type="ECO:0000256" key="10">
    <source>
        <dbReference type="SAM" id="Phobius"/>
    </source>
</evidence>
<feature type="transmembrane region" description="Helical" evidence="10">
    <location>
        <begin position="179"/>
        <end position="198"/>
    </location>
</feature>
<keyword evidence="4 10" id="KW-0812">Transmembrane</keyword>
<accession>A0A931N7Y0</accession>
<dbReference type="InterPro" id="IPR003593">
    <property type="entry name" value="AAA+_ATPase"/>
</dbReference>
<dbReference type="GO" id="GO:0005524">
    <property type="term" value="F:ATP binding"/>
    <property type="evidence" value="ECO:0007669"/>
    <property type="project" value="UniProtKB-KW"/>
</dbReference>
<keyword evidence="15" id="KW-1185">Reference proteome</keyword>
<evidence type="ECO:0000256" key="8">
    <source>
        <dbReference type="ARBA" id="ARBA00023136"/>
    </source>
</evidence>
<evidence type="ECO:0000313" key="15">
    <source>
        <dbReference type="Proteomes" id="UP000655751"/>
    </source>
</evidence>
<evidence type="ECO:0000256" key="3">
    <source>
        <dbReference type="ARBA" id="ARBA00022475"/>
    </source>
</evidence>
<dbReference type="InterPro" id="IPR017871">
    <property type="entry name" value="ABC_transporter-like_CS"/>
</dbReference>
<sequence>MSIESVAWNQMYRQANAPREQRPFRLAIARRILSFAGPHRRRIGSFLLFSVLSALLAVATPVLAGRVVNDIVDGSAPRVVVTLAALIGALAVVDAGLGLAIRWMSTRIGEGLILDLRTAVFDHVQRMPVAFFTRTRTGALVSRLNNDVIGAQRAFSDTLSGVVANLVTLALTLAVMVTISWQITLLALILLPVFVIPARRMGRRLADIQREAAGLNAAMGNQMTERFSAPGATLVKLFGRPAQESDEFATRARRVRDIGVRTAMLQTVFVTSLTLVSALAVALVYGLGGWYALRGQLDAGAVVALSLLLTRLYAPLTALASARMEIMSALVSFERVFEILDLKPLIEDAPDAVAVPEGPVSVELDAVSFGYPSADKVSLASLEDVSTLDTRGGVEVLHGVSLRAEPGQLIALVGSSGAGKSTVAQLVSRLYDVDSGAVRLSGVDVRELSTPSLRAAVGLVTQDGHLFHDTIRANLLLARPEATEPELWDALLRARLRDLVESLQDGLDTVVGERGYRLSGGERQRLTIARLLLKQPRVVILDEATASLDSTSEAAVQEALTEALSGRTALVIAHRLSTVRAADQILVMEEGRIIERGTHPDLLAANGRYAELYRTQFADASEPAAA</sequence>
<dbReference type="Gene3D" id="1.20.1560.10">
    <property type="entry name" value="ABC transporter type 1, transmembrane domain"/>
    <property type="match status" value="1"/>
</dbReference>
<evidence type="ECO:0000256" key="6">
    <source>
        <dbReference type="ARBA" id="ARBA00022840"/>
    </source>
</evidence>
<dbReference type="SUPFAM" id="SSF90123">
    <property type="entry name" value="ABC transporter transmembrane region"/>
    <property type="match status" value="1"/>
</dbReference>
<keyword evidence="6 14" id="KW-0067">ATP-binding</keyword>
<dbReference type="InterPro" id="IPR003439">
    <property type="entry name" value="ABC_transporter-like_ATP-bd"/>
</dbReference>
<dbReference type="EMBL" id="JADMLG010000003">
    <property type="protein sequence ID" value="MBH0776825.1"/>
    <property type="molecule type" value="Genomic_DNA"/>
</dbReference>
<evidence type="ECO:0000256" key="4">
    <source>
        <dbReference type="ARBA" id="ARBA00022692"/>
    </source>
</evidence>
<keyword evidence="3" id="KW-1003">Cell membrane</keyword>
<reference evidence="14" key="1">
    <citation type="submission" date="2020-11" db="EMBL/GenBank/DDBJ databases">
        <title>Nocardia NEAU-351.nov., a novel actinomycete isolated from the cow dung.</title>
        <authorList>
            <person name="Zhang X."/>
        </authorList>
    </citation>
    <scope>NUCLEOTIDE SEQUENCE</scope>
    <source>
        <strain evidence="14">NEAU-351</strain>
    </source>
</reference>
<dbReference type="GO" id="GO:0005886">
    <property type="term" value="C:plasma membrane"/>
    <property type="evidence" value="ECO:0007669"/>
    <property type="project" value="UniProtKB-SubCell"/>
</dbReference>
<feature type="domain" description="ABC transporter" evidence="11">
    <location>
        <begin position="380"/>
        <end position="615"/>
    </location>
</feature>
<feature type="transmembrane region" description="Helical" evidence="10">
    <location>
        <begin position="263"/>
        <end position="287"/>
    </location>
</feature>
<dbReference type="InterPro" id="IPR011527">
    <property type="entry name" value="ABC1_TM_dom"/>
</dbReference>
<evidence type="ECO:0000313" key="13">
    <source>
        <dbReference type="EMBL" id="MBH0776825.1"/>
    </source>
</evidence>
<comment type="subcellular location">
    <subcellularLocation>
        <location evidence="1">Cell membrane</location>
        <topology evidence="1">Multi-pass membrane protein</topology>
    </subcellularLocation>
</comment>
<evidence type="ECO:0000313" key="14">
    <source>
        <dbReference type="EMBL" id="MBH0781193.1"/>
    </source>
</evidence>
<evidence type="ECO:0000259" key="12">
    <source>
        <dbReference type="PROSITE" id="PS50929"/>
    </source>
</evidence>
<dbReference type="PROSITE" id="PS50893">
    <property type="entry name" value="ABC_TRANSPORTER_2"/>
    <property type="match status" value="1"/>
</dbReference>
<evidence type="ECO:0000256" key="2">
    <source>
        <dbReference type="ARBA" id="ARBA00022448"/>
    </source>
</evidence>